<dbReference type="PANTHER" id="PTHR48228:SF5">
    <property type="entry name" value="ALPHA-METHYLACYL-COA RACEMASE"/>
    <property type="match status" value="1"/>
</dbReference>
<proteinExistence type="predicted"/>
<dbReference type="Pfam" id="PF02515">
    <property type="entry name" value="CoA_transf_3"/>
    <property type="match status" value="1"/>
</dbReference>
<keyword evidence="2" id="KW-1185">Reference proteome</keyword>
<sequence length="368" mass="39099">MGPLSSLKVVEFSGLGPAPLAGQLLADLGADVITVDRKAEPADPTDVNRRGKRSIVLDLKSVQGVEAAQRLIAASDVLIEGFRPGVMERLGLGPDDCPERLIFARMTGWGQDGPLAQTAGHDLNYLAITGALHAMGDADRAPVPPLNLVADYGGGTMFLLLGILSAVIERGISGKGQVVDAAMVDGVPALMGLIHGMLAQGTWQERRGANWLDGGAPFYRCYICACGGYLSVGALEPQFHALLLEKAGLPSGHQGDQNDASVWGKRRIDYQAVFSRKTRDEWSEIFEGTDACVAPVLTFSEAHLHPHMKARQTFIAPNGIYQAAPAPRFSRSAVPMPNAPTAIGADTDTVLEMLGYDAAERDAIAIKH</sequence>
<dbReference type="InterPro" id="IPR003673">
    <property type="entry name" value="CoA-Trfase_fam_III"/>
</dbReference>
<dbReference type="GO" id="GO:0003824">
    <property type="term" value="F:catalytic activity"/>
    <property type="evidence" value="ECO:0007669"/>
    <property type="project" value="InterPro"/>
</dbReference>
<dbReference type="PANTHER" id="PTHR48228">
    <property type="entry name" value="SUCCINYL-COA--D-CITRAMALATE COA-TRANSFERASE"/>
    <property type="match status" value="1"/>
</dbReference>
<dbReference type="InterPro" id="IPR050509">
    <property type="entry name" value="CoA-transferase_III"/>
</dbReference>
<dbReference type="RefSeq" id="WP_409373583.1">
    <property type="nucleotide sequence ID" value="NZ_RAQK01000001.1"/>
</dbReference>
<dbReference type="InterPro" id="IPR044855">
    <property type="entry name" value="CoA-Trfase_III_dom3_sf"/>
</dbReference>
<comment type="caution">
    <text evidence="1">The sequence shown here is derived from an EMBL/GenBank/DDBJ whole genome shotgun (WGS) entry which is preliminary data.</text>
</comment>
<name>A0A420DRF0_9RHOB</name>
<dbReference type="AlphaFoldDB" id="A0A420DRF0"/>
<accession>A0A420DRF0</accession>
<protein>
    <submittedName>
        <fullName evidence="1">Alpha-methylacyl-CoA racemase</fullName>
    </submittedName>
</protein>
<organism evidence="1 2">
    <name type="scientific">Sulfitobacter guttiformis</name>
    <dbReference type="NCBI Taxonomy" id="74349"/>
    <lineage>
        <taxon>Bacteria</taxon>
        <taxon>Pseudomonadati</taxon>
        <taxon>Pseudomonadota</taxon>
        <taxon>Alphaproteobacteria</taxon>
        <taxon>Rhodobacterales</taxon>
        <taxon>Roseobacteraceae</taxon>
        <taxon>Sulfitobacter</taxon>
    </lineage>
</organism>
<evidence type="ECO:0000313" key="1">
    <source>
        <dbReference type="EMBL" id="RKE96760.1"/>
    </source>
</evidence>
<dbReference type="STRING" id="1443111.Z949_3342"/>
<dbReference type="Gene3D" id="3.30.1540.10">
    <property type="entry name" value="formyl-coa transferase, domain 3"/>
    <property type="match status" value="1"/>
</dbReference>
<dbReference type="Proteomes" id="UP000284407">
    <property type="component" value="Unassembled WGS sequence"/>
</dbReference>
<dbReference type="Gene3D" id="3.30.60.110">
    <property type="match status" value="1"/>
</dbReference>
<dbReference type="EMBL" id="RAQK01000001">
    <property type="protein sequence ID" value="RKE96760.1"/>
    <property type="molecule type" value="Genomic_DNA"/>
</dbReference>
<dbReference type="Gene3D" id="3.40.50.10540">
    <property type="entry name" value="Crotonobetainyl-coa:carnitine coa-transferase, domain 1"/>
    <property type="match status" value="1"/>
</dbReference>
<gene>
    <name evidence="1" type="ORF">C8N30_1330</name>
</gene>
<reference evidence="1 2" key="1">
    <citation type="submission" date="2018-09" db="EMBL/GenBank/DDBJ databases">
        <title>Genomic Encyclopedia of Archaeal and Bacterial Type Strains, Phase II (KMG-II): from individual species to whole genera.</title>
        <authorList>
            <person name="Goeker M."/>
        </authorList>
    </citation>
    <scope>NUCLEOTIDE SEQUENCE [LARGE SCALE GENOMIC DNA]</scope>
    <source>
        <strain evidence="1 2">DSM 11458</strain>
    </source>
</reference>
<dbReference type="SUPFAM" id="SSF89796">
    <property type="entry name" value="CoA-transferase family III (CaiB/BaiF)"/>
    <property type="match status" value="1"/>
</dbReference>
<dbReference type="InterPro" id="IPR023606">
    <property type="entry name" value="CoA-Trfase_III_dom_1_sf"/>
</dbReference>
<evidence type="ECO:0000313" key="2">
    <source>
        <dbReference type="Proteomes" id="UP000284407"/>
    </source>
</evidence>